<proteinExistence type="predicted"/>
<dbReference type="Proteomes" id="UP000095447">
    <property type="component" value="Unassembled WGS sequence"/>
</dbReference>
<dbReference type="RefSeq" id="WP_055053163.1">
    <property type="nucleotide sequence ID" value="NZ_CYZA01000006.1"/>
</dbReference>
<name>A0A174A3P7_9FIRM</name>
<protein>
    <recommendedName>
        <fullName evidence="3">DUF551 domain-containing protein</fullName>
    </recommendedName>
</protein>
<dbReference type="AlphaFoldDB" id="A0A174A3P7"/>
<accession>A0A174A3P7</accession>
<reference evidence="1 2" key="1">
    <citation type="submission" date="2015-09" db="EMBL/GenBank/DDBJ databases">
        <authorList>
            <consortium name="Pathogen Informatics"/>
        </authorList>
    </citation>
    <scope>NUCLEOTIDE SEQUENCE [LARGE SCALE GENOMIC DNA]</scope>
    <source>
        <strain evidence="1 2">2789STDY5608838</strain>
    </source>
</reference>
<sequence length="71" mass="8462">MKNNSWTPISTGLLPDDMEDVQVTYIGYNDHEPYCDAFAYRNDGDWYWSLTDDEVRVEITAWKYNSEPYKK</sequence>
<evidence type="ECO:0000313" key="1">
    <source>
        <dbReference type="EMBL" id="CUN82166.1"/>
    </source>
</evidence>
<dbReference type="EMBL" id="CYZA01000006">
    <property type="protein sequence ID" value="CUN82166.1"/>
    <property type="molecule type" value="Genomic_DNA"/>
</dbReference>
<organism evidence="1 2">
    <name type="scientific">Blautia obeum</name>
    <dbReference type="NCBI Taxonomy" id="40520"/>
    <lineage>
        <taxon>Bacteria</taxon>
        <taxon>Bacillati</taxon>
        <taxon>Bacillota</taxon>
        <taxon>Clostridia</taxon>
        <taxon>Lachnospirales</taxon>
        <taxon>Lachnospiraceae</taxon>
        <taxon>Blautia</taxon>
    </lineage>
</organism>
<evidence type="ECO:0008006" key="3">
    <source>
        <dbReference type="Google" id="ProtNLM"/>
    </source>
</evidence>
<evidence type="ECO:0000313" key="2">
    <source>
        <dbReference type="Proteomes" id="UP000095447"/>
    </source>
</evidence>
<gene>
    <name evidence="1" type="ORF">ERS852395_01417</name>
</gene>